<gene>
    <name evidence="3" type="ORF">GCM10010451_21840</name>
</gene>
<dbReference type="InterPro" id="IPR014729">
    <property type="entry name" value="Rossmann-like_a/b/a_fold"/>
</dbReference>
<feature type="domain" description="UspA" evidence="2">
    <location>
        <begin position="34"/>
        <end position="169"/>
    </location>
</feature>
<dbReference type="Proteomes" id="UP001501866">
    <property type="component" value="Unassembled WGS sequence"/>
</dbReference>
<evidence type="ECO:0000256" key="1">
    <source>
        <dbReference type="ARBA" id="ARBA00008791"/>
    </source>
</evidence>
<dbReference type="Pfam" id="PF00582">
    <property type="entry name" value="Usp"/>
    <property type="match status" value="2"/>
</dbReference>
<protein>
    <submittedName>
        <fullName evidence="3">Universal stress protein</fullName>
    </submittedName>
</protein>
<dbReference type="InterPro" id="IPR006016">
    <property type="entry name" value="UspA"/>
</dbReference>
<dbReference type="PANTHER" id="PTHR46268">
    <property type="entry name" value="STRESS RESPONSE PROTEIN NHAX"/>
    <property type="match status" value="1"/>
</dbReference>
<dbReference type="InterPro" id="IPR006015">
    <property type="entry name" value="Universal_stress_UspA"/>
</dbReference>
<organism evidence="3 4">
    <name type="scientific">Streptomyces virens</name>
    <dbReference type="NCBI Taxonomy" id="285572"/>
    <lineage>
        <taxon>Bacteria</taxon>
        <taxon>Bacillati</taxon>
        <taxon>Actinomycetota</taxon>
        <taxon>Actinomycetes</taxon>
        <taxon>Kitasatosporales</taxon>
        <taxon>Streptomycetaceae</taxon>
        <taxon>Streptomyces</taxon>
    </lineage>
</organism>
<sequence length="326" mass="34858">MGLMALRMDPVALSRTPPPRDTDEWGGLLEVRVMLSPVAVGVDGSPESLAAAEWAACEAVRRGRPLRLLHVRNWHPRQGGAEISYAAERHRARCVLRQAEERVRTACPDVRVYDERVEGPASAALVKASAGAELLVLGSRGLGGITGLLVGSVALEVVARATGAVVLVRADGTAGETQEVAGGGRRDVVVGVDVTEPCDEVIEFAFEAARVRHARLRVLHAWRAPDLLTLGPGEIGLVSDRERAEEWLRFLAAVLQPWGDKYSDVDVLETVVEGKPSGALLKAASGAELLVVGHRLTDRPRIARTGPVTHAVIQQAVCPVAVIPHY</sequence>
<comment type="similarity">
    <text evidence="1">Belongs to the universal stress protein A family.</text>
</comment>
<reference evidence="4" key="1">
    <citation type="journal article" date="2019" name="Int. J. Syst. Evol. Microbiol.">
        <title>The Global Catalogue of Microorganisms (GCM) 10K type strain sequencing project: providing services to taxonomists for standard genome sequencing and annotation.</title>
        <authorList>
            <consortium name="The Broad Institute Genomics Platform"/>
            <consortium name="The Broad Institute Genome Sequencing Center for Infectious Disease"/>
            <person name="Wu L."/>
            <person name="Ma J."/>
        </authorList>
    </citation>
    <scope>NUCLEOTIDE SEQUENCE [LARGE SCALE GENOMIC DNA]</scope>
    <source>
        <strain evidence="4">JCM 9095</strain>
    </source>
</reference>
<dbReference type="PRINTS" id="PR01438">
    <property type="entry name" value="UNVRSLSTRESS"/>
</dbReference>
<keyword evidence="4" id="KW-1185">Reference proteome</keyword>
<evidence type="ECO:0000259" key="2">
    <source>
        <dbReference type="Pfam" id="PF00582"/>
    </source>
</evidence>
<dbReference type="Gene3D" id="3.40.50.620">
    <property type="entry name" value="HUPs"/>
    <property type="match status" value="2"/>
</dbReference>
<proteinExistence type="inferred from homology"/>
<dbReference type="PANTHER" id="PTHR46268:SF6">
    <property type="entry name" value="UNIVERSAL STRESS PROTEIN UP12"/>
    <property type="match status" value="1"/>
</dbReference>
<dbReference type="EMBL" id="BAAAUH010000012">
    <property type="protein sequence ID" value="GAA3172665.1"/>
    <property type="molecule type" value="Genomic_DNA"/>
</dbReference>
<feature type="domain" description="UspA" evidence="2">
    <location>
        <begin position="186"/>
        <end position="324"/>
    </location>
</feature>
<evidence type="ECO:0000313" key="4">
    <source>
        <dbReference type="Proteomes" id="UP001501866"/>
    </source>
</evidence>
<accession>A0ABP6PAE0</accession>
<comment type="caution">
    <text evidence="3">The sequence shown here is derived from an EMBL/GenBank/DDBJ whole genome shotgun (WGS) entry which is preliminary data.</text>
</comment>
<dbReference type="SUPFAM" id="SSF52402">
    <property type="entry name" value="Adenine nucleotide alpha hydrolases-like"/>
    <property type="match status" value="2"/>
</dbReference>
<name>A0ABP6PAE0_9ACTN</name>
<evidence type="ECO:0000313" key="3">
    <source>
        <dbReference type="EMBL" id="GAA3172665.1"/>
    </source>
</evidence>